<feature type="non-terminal residue" evidence="1">
    <location>
        <position position="1"/>
    </location>
</feature>
<dbReference type="InterPro" id="IPR012340">
    <property type="entry name" value="NA-bd_OB-fold"/>
</dbReference>
<reference evidence="1" key="1">
    <citation type="submission" date="2023-10" db="EMBL/GenBank/DDBJ databases">
        <authorList>
            <person name="Chen Y."/>
            <person name="Shah S."/>
            <person name="Dougan E. K."/>
            <person name="Thang M."/>
            <person name="Chan C."/>
        </authorList>
    </citation>
    <scope>NUCLEOTIDE SEQUENCE [LARGE SCALE GENOMIC DNA]</scope>
</reference>
<evidence type="ECO:0000313" key="2">
    <source>
        <dbReference type="Proteomes" id="UP001189429"/>
    </source>
</evidence>
<dbReference type="Proteomes" id="UP001189429">
    <property type="component" value="Unassembled WGS sequence"/>
</dbReference>
<evidence type="ECO:0000313" key="1">
    <source>
        <dbReference type="EMBL" id="CAK0807826.1"/>
    </source>
</evidence>
<dbReference type="EMBL" id="CAUYUJ010004017">
    <property type="protein sequence ID" value="CAK0807826.1"/>
    <property type="molecule type" value="Genomic_DNA"/>
</dbReference>
<dbReference type="Gene3D" id="2.40.50.140">
    <property type="entry name" value="Nucleic acid-binding proteins"/>
    <property type="match status" value="1"/>
</dbReference>
<keyword evidence="2" id="KW-1185">Reference proteome</keyword>
<accession>A0ABN9QNU9</accession>
<gene>
    <name evidence="1" type="ORF">PCOR1329_LOCUS13592</name>
</gene>
<comment type="caution">
    <text evidence="1">The sequence shown here is derived from an EMBL/GenBank/DDBJ whole genome shotgun (WGS) entry which is preliminary data.</text>
</comment>
<protein>
    <submittedName>
        <fullName evidence="1">Uncharacterized protein</fullName>
    </submittedName>
</protein>
<sequence length="96" mass="10472">AKGKDGTKPQGHTLPRTRLSAEKFSGVVTAWKGKYGWIQPSEEIEHEKASLRNGALFCSVNDILDGSTALHPGAPCEFHICEETTGNPPYEHRSPV</sequence>
<organism evidence="1 2">
    <name type="scientific">Prorocentrum cordatum</name>
    <dbReference type="NCBI Taxonomy" id="2364126"/>
    <lineage>
        <taxon>Eukaryota</taxon>
        <taxon>Sar</taxon>
        <taxon>Alveolata</taxon>
        <taxon>Dinophyceae</taxon>
        <taxon>Prorocentrales</taxon>
        <taxon>Prorocentraceae</taxon>
        <taxon>Prorocentrum</taxon>
    </lineage>
</organism>
<proteinExistence type="predicted"/>
<name>A0ABN9QNU9_9DINO</name>